<keyword evidence="3" id="KW-0238">DNA-binding</keyword>
<dbReference type="GO" id="GO:0032196">
    <property type="term" value="P:transposition"/>
    <property type="evidence" value="ECO:0007669"/>
    <property type="project" value="UniProtKB-KW"/>
</dbReference>
<reference evidence="6 7" key="1">
    <citation type="submission" date="2019-09" db="EMBL/GenBank/DDBJ databases">
        <authorList>
            <person name="Depoorter E."/>
        </authorList>
    </citation>
    <scope>NUCLEOTIDE SEQUENCE [LARGE SCALE GENOMIC DNA]</scope>
    <source>
        <strain evidence="6">LMG 24066</strain>
    </source>
</reference>
<proteinExistence type="inferred from homology"/>
<keyword evidence="2" id="KW-0815">Transposition</keyword>
<protein>
    <submittedName>
        <fullName evidence="6">Integrase catalytic subunit</fullName>
    </submittedName>
</protein>
<dbReference type="Pfam" id="PF13384">
    <property type="entry name" value="HTH_23"/>
    <property type="match status" value="1"/>
</dbReference>
<evidence type="ECO:0000259" key="5">
    <source>
        <dbReference type="PROSITE" id="PS50531"/>
    </source>
</evidence>
<evidence type="ECO:0000256" key="3">
    <source>
        <dbReference type="ARBA" id="ARBA00023125"/>
    </source>
</evidence>
<evidence type="ECO:0000313" key="6">
    <source>
        <dbReference type="EMBL" id="VWC16820.1"/>
    </source>
</evidence>
<dbReference type="PROSITE" id="PS50531">
    <property type="entry name" value="HTH_IS21"/>
    <property type="match status" value="1"/>
</dbReference>
<dbReference type="SUPFAM" id="SSF46689">
    <property type="entry name" value="Homeodomain-like"/>
    <property type="match status" value="1"/>
</dbReference>
<feature type="domain" description="HTH IS21-type" evidence="5">
    <location>
        <begin position="6"/>
        <end position="69"/>
    </location>
</feature>
<dbReference type="Proteomes" id="UP000494172">
    <property type="component" value="Unassembled WGS sequence"/>
</dbReference>
<organism evidence="6 7">
    <name type="scientific">Burkholderia arboris</name>
    <dbReference type="NCBI Taxonomy" id="488730"/>
    <lineage>
        <taxon>Bacteria</taxon>
        <taxon>Pseudomonadati</taxon>
        <taxon>Pseudomonadota</taxon>
        <taxon>Betaproteobacteria</taxon>
        <taxon>Burkholderiales</taxon>
        <taxon>Burkholderiaceae</taxon>
        <taxon>Burkholderia</taxon>
        <taxon>Burkholderia cepacia complex</taxon>
    </lineage>
</organism>
<dbReference type="InterPro" id="IPR017894">
    <property type="entry name" value="HTH_IS21_transposase_type"/>
</dbReference>
<dbReference type="PANTHER" id="PTHR35004">
    <property type="entry name" value="TRANSPOSASE RV3428C-RELATED"/>
    <property type="match status" value="1"/>
</dbReference>
<evidence type="ECO:0000256" key="2">
    <source>
        <dbReference type="ARBA" id="ARBA00022578"/>
    </source>
</evidence>
<accession>A0A9Q9UTD4</accession>
<evidence type="ECO:0000313" key="7">
    <source>
        <dbReference type="Proteomes" id="UP000494172"/>
    </source>
</evidence>
<name>A0A9Q9UTD4_9BURK</name>
<dbReference type="PANTHER" id="PTHR35004:SF7">
    <property type="entry name" value="INTEGRASE PROTEIN"/>
    <property type="match status" value="1"/>
</dbReference>
<dbReference type="EMBL" id="CABVPX010000028">
    <property type="protein sequence ID" value="VWC16820.1"/>
    <property type="molecule type" value="Genomic_DNA"/>
</dbReference>
<dbReference type="GO" id="GO:0003677">
    <property type="term" value="F:DNA binding"/>
    <property type="evidence" value="ECO:0007669"/>
    <property type="project" value="UniProtKB-KW"/>
</dbReference>
<evidence type="ECO:0000256" key="4">
    <source>
        <dbReference type="ARBA" id="ARBA00023172"/>
    </source>
</evidence>
<dbReference type="InterPro" id="IPR009057">
    <property type="entry name" value="Homeodomain-like_sf"/>
</dbReference>
<keyword evidence="4" id="KW-0233">DNA recombination</keyword>
<dbReference type="AlphaFoldDB" id="A0A9Q9UTD4"/>
<sequence length="209" mass="24261">MITVGILAKIRRMYFREKVPLREIARRTGLSRNTVRRWLRQTDTVEQNYPKRVSPSVIDDWAAQLTGWLRADSHRPKRDRRTARFMFEAIRAEGYAGSYGRVSASVRRWHEGQIEAPRNKAFVPLAFEPGEAFQFDRSCEYAFIGGLQRRLEVAHVKLNSSRAFWLVAYPTQSHEMLFDANTRAVQNVRRILSRPLHDGRCSGRRVGTA</sequence>
<comment type="similarity">
    <text evidence="1">Belongs to the transposase IS21/IS408/IS1162 family.</text>
</comment>
<dbReference type="GO" id="GO:0006310">
    <property type="term" value="P:DNA recombination"/>
    <property type="evidence" value="ECO:0007669"/>
    <property type="project" value="UniProtKB-KW"/>
</dbReference>
<evidence type="ECO:0000256" key="1">
    <source>
        <dbReference type="ARBA" id="ARBA00009277"/>
    </source>
</evidence>
<gene>
    <name evidence="6" type="ORF">BAR24066_05586</name>
</gene>
<dbReference type="Gene3D" id="1.10.10.60">
    <property type="entry name" value="Homeodomain-like"/>
    <property type="match status" value="1"/>
</dbReference>
<comment type="caution">
    <text evidence="6">The sequence shown here is derived from an EMBL/GenBank/DDBJ whole genome shotgun (WGS) entry which is preliminary data.</text>
</comment>